<dbReference type="OrthoDB" id="9794725at2"/>
<dbReference type="Proteomes" id="UP000253961">
    <property type="component" value="Unassembled WGS sequence"/>
</dbReference>
<evidence type="ECO:0000256" key="1">
    <source>
        <dbReference type="ARBA" id="ARBA00022801"/>
    </source>
</evidence>
<keyword evidence="2" id="KW-0732">Signal</keyword>
<dbReference type="InterPro" id="IPR049492">
    <property type="entry name" value="BD-FAE-like_dom"/>
</dbReference>
<dbReference type="Gene3D" id="3.40.50.1820">
    <property type="entry name" value="alpha/beta hydrolase"/>
    <property type="match status" value="1"/>
</dbReference>
<evidence type="ECO:0000313" key="5">
    <source>
        <dbReference type="Proteomes" id="UP000253961"/>
    </source>
</evidence>
<proteinExistence type="predicted"/>
<dbReference type="AlphaFoldDB" id="A0A369PR25"/>
<dbReference type="GO" id="GO:0016787">
    <property type="term" value="F:hydrolase activity"/>
    <property type="evidence" value="ECO:0007669"/>
    <property type="project" value="UniProtKB-KW"/>
</dbReference>
<evidence type="ECO:0000256" key="2">
    <source>
        <dbReference type="SAM" id="SignalP"/>
    </source>
</evidence>
<gene>
    <name evidence="4" type="ORF">DU508_19440</name>
</gene>
<name>A0A369PR25_9SPHI</name>
<keyword evidence="1 4" id="KW-0378">Hydrolase</keyword>
<dbReference type="InterPro" id="IPR029058">
    <property type="entry name" value="AB_hydrolase_fold"/>
</dbReference>
<dbReference type="EMBL" id="QPKV01000009">
    <property type="protein sequence ID" value="RDC54983.1"/>
    <property type="molecule type" value="Genomic_DNA"/>
</dbReference>
<reference evidence="4 5" key="1">
    <citation type="submission" date="2018-07" db="EMBL/GenBank/DDBJ databases">
        <title>Pedobacter sp. nov., isolated from soil.</title>
        <authorList>
            <person name="Zhou L.Y."/>
            <person name="Du Z.J."/>
        </authorList>
    </citation>
    <scope>NUCLEOTIDE SEQUENCE [LARGE SCALE GENOMIC DNA]</scope>
    <source>
        <strain evidence="4 5">JDX94</strain>
    </source>
</reference>
<accession>A0A369PR25</accession>
<sequence length="310" mass="34283">MAKSSLFFIFFFMAVQFSKAQEVIPLYADSIPGAKPTPATYVENTEIRANGTWSITRVSIPTLTVFEAPKDIATGTAVIICPGGGYGALAFSHEGIDVAKRFNAIGVTAFVLKYRLPSDQIMVDKTYALLQDAQKAIYLVRKNAKKYHIKSNKVGILGFSAGGHFASTLITHYNDIKIPNLEKIDLRPNFAVLIYPVISFEESVHTGTMKNLLGTNPPDSLKHYFSANKNVTKDTPPTYFVHAKDDQTVPVANSELMNKALLELKVPTNLLYYDQGGHGFGLINKTSTTDWFNLMAGWLKVQKFKVNGDF</sequence>
<dbReference type="PANTHER" id="PTHR48081">
    <property type="entry name" value="AB HYDROLASE SUPERFAMILY PROTEIN C4A8.06C"/>
    <property type="match status" value="1"/>
</dbReference>
<feature type="signal peptide" evidence="2">
    <location>
        <begin position="1"/>
        <end position="20"/>
    </location>
</feature>
<keyword evidence="5" id="KW-1185">Reference proteome</keyword>
<dbReference type="PANTHER" id="PTHR48081:SF6">
    <property type="entry name" value="PEPTIDASE S9 PROLYL OLIGOPEPTIDASE CATALYTIC DOMAIN-CONTAINING PROTEIN"/>
    <property type="match status" value="1"/>
</dbReference>
<comment type="caution">
    <text evidence="4">The sequence shown here is derived from an EMBL/GenBank/DDBJ whole genome shotgun (WGS) entry which is preliminary data.</text>
</comment>
<evidence type="ECO:0000259" key="3">
    <source>
        <dbReference type="Pfam" id="PF20434"/>
    </source>
</evidence>
<protein>
    <submittedName>
        <fullName evidence="4">Alpha/beta hydrolase</fullName>
    </submittedName>
</protein>
<feature type="chain" id="PRO_5016936368" evidence="2">
    <location>
        <begin position="21"/>
        <end position="310"/>
    </location>
</feature>
<feature type="domain" description="BD-FAE-like" evidence="3">
    <location>
        <begin position="76"/>
        <end position="261"/>
    </location>
</feature>
<organism evidence="4 5">
    <name type="scientific">Pedobacter chinensis</name>
    <dbReference type="NCBI Taxonomy" id="2282421"/>
    <lineage>
        <taxon>Bacteria</taxon>
        <taxon>Pseudomonadati</taxon>
        <taxon>Bacteroidota</taxon>
        <taxon>Sphingobacteriia</taxon>
        <taxon>Sphingobacteriales</taxon>
        <taxon>Sphingobacteriaceae</taxon>
        <taxon>Pedobacter</taxon>
    </lineage>
</organism>
<evidence type="ECO:0000313" key="4">
    <source>
        <dbReference type="EMBL" id="RDC54983.1"/>
    </source>
</evidence>
<dbReference type="SUPFAM" id="SSF53474">
    <property type="entry name" value="alpha/beta-Hydrolases"/>
    <property type="match status" value="1"/>
</dbReference>
<dbReference type="Pfam" id="PF20434">
    <property type="entry name" value="BD-FAE"/>
    <property type="match status" value="1"/>
</dbReference>
<dbReference type="InterPro" id="IPR050300">
    <property type="entry name" value="GDXG_lipolytic_enzyme"/>
</dbReference>